<feature type="transmembrane region" description="Helical" evidence="1">
    <location>
        <begin position="189"/>
        <end position="210"/>
    </location>
</feature>
<dbReference type="Proteomes" id="UP001148184">
    <property type="component" value="Unassembled WGS sequence"/>
</dbReference>
<evidence type="ECO:0000313" key="2">
    <source>
        <dbReference type="EMBL" id="MDD1017060.1"/>
    </source>
</evidence>
<sequence>MAAQHTSHRDIALDLLKWLAIITMVADHLRFLWPEQVWLFIVGRLAFPWFCLAIAVNVARSEPGQVYTRANARYLIGLLVFSLVSEPPYRWLNVDSPTLSVMPTLTLGLLVAWGVHHRRAMMGLLALLALLVGAGAGKWLMYGVPGVLLPAAFVLALRLRGVAWLLPGVTAAMANLTDPWLAQHTLHPLALLALGVAFCSAGLGLVMLRLGWCQRIWPVGRWGYAFYPLHLALVKVLVELSR</sequence>
<feature type="transmembrane region" description="Helical" evidence="1">
    <location>
        <begin position="122"/>
        <end position="141"/>
    </location>
</feature>
<dbReference type="Pfam" id="PF05857">
    <property type="entry name" value="TraX"/>
    <property type="match status" value="1"/>
</dbReference>
<keyword evidence="1" id="KW-0812">Transmembrane</keyword>
<keyword evidence="1" id="KW-0472">Membrane</keyword>
<proteinExistence type="predicted"/>
<dbReference type="RefSeq" id="WP_273895678.1">
    <property type="nucleotide sequence ID" value="NZ_JAMDGP010000010.1"/>
</dbReference>
<dbReference type="EMBL" id="JAMDGZ010000073">
    <property type="protein sequence ID" value="MDD1017060.1"/>
    <property type="molecule type" value="Genomic_DNA"/>
</dbReference>
<evidence type="ECO:0000256" key="1">
    <source>
        <dbReference type="SAM" id="Phobius"/>
    </source>
</evidence>
<keyword evidence="1" id="KW-1133">Transmembrane helix</keyword>
<feature type="transmembrane region" description="Helical" evidence="1">
    <location>
        <begin position="71"/>
        <end position="92"/>
    </location>
</feature>
<organism evidence="2 3">
    <name type="scientific">Pseudomonas rubra</name>
    <dbReference type="NCBI Taxonomy" id="2942627"/>
    <lineage>
        <taxon>Bacteria</taxon>
        <taxon>Pseudomonadati</taxon>
        <taxon>Pseudomonadota</taxon>
        <taxon>Gammaproteobacteria</taxon>
        <taxon>Pseudomonadales</taxon>
        <taxon>Pseudomonadaceae</taxon>
        <taxon>Pseudomonas</taxon>
    </lineage>
</organism>
<feature type="transmembrane region" description="Helical" evidence="1">
    <location>
        <begin position="98"/>
        <end position="115"/>
    </location>
</feature>
<feature type="transmembrane region" description="Helical" evidence="1">
    <location>
        <begin position="37"/>
        <end position="59"/>
    </location>
</feature>
<protein>
    <submittedName>
        <fullName evidence="2">Conjugal transfer protein TraX</fullName>
    </submittedName>
</protein>
<comment type="caution">
    <text evidence="2">The sequence shown here is derived from an EMBL/GenBank/DDBJ whole genome shotgun (WGS) entry which is preliminary data.</text>
</comment>
<reference evidence="2 3" key="1">
    <citation type="submission" date="2022-05" db="EMBL/GenBank/DDBJ databases">
        <title>Novel Pseudomonas spp. Isolated from a Rainbow Trout Aquaculture Facility.</title>
        <authorList>
            <person name="Testerman T."/>
            <person name="Graf J."/>
        </authorList>
    </citation>
    <scope>NUCLEOTIDE SEQUENCE [LARGE SCALE GENOMIC DNA]</scope>
    <source>
        <strain evidence="2 3">ID1025</strain>
    </source>
</reference>
<evidence type="ECO:0000313" key="3">
    <source>
        <dbReference type="Proteomes" id="UP001148184"/>
    </source>
</evidence>
<accession>A0ABT5PFG4</accession>
<name>A0ABT5PFG4_9PSED</name>
<dbReference type="InterPro" id="IPR008875">
    <property type="entry name" value="TraX"/>
</dbReference>
<keyword evidence="3" id="KW-1185">Reference proteome</keyword>
<gene>
    <name evidence="2" type="ORF">M5G17_25700</name>
</gene>